<evidence type="ECO:0000256" key="2">
    <source>
        <dbReference type="ARBA" id="ARBA00022475"/>
    </source>
</evidence>
<evidence type="ECO:0000256" key="5">
    <source>
        <dbReference type="ARBA" id="ARBA00023136"/>
    </source>
</evidence>
<proteinExistence type="predicted"/>
<feature type="transmembrane region" description="Helical" evidence="6">
    <location>
        <begin position="104"/>
        <end position="123"/>
    </location>
</feature>
<dbReference type="GO" id="GO:0005886">
    <property type="term" value="C:plasma membrane"/>
    <property type="evidence" value="ECO:0007669"/>
    <property type="project" value="UniProtKB-SubCell"/>
</dbReference>
<dbReference type="InterPro" id="IPR018076">
    <property type="entry name" value="T2SS_GspF_dom"/>
</dbReference>
<feature type="domain" description="Type II secretion system protein GspF" evidence="7">
    <location>
        <begin position="220"/>
        <end position="299"/>
    </location>
</feature>
<feature type="transmembrane region" description="Helical" evidence="6">
    <location>
        <begin position="278"/>
        <end position="304"/>
    </location>
</feature>
<dbReference type="PANTHER" id="PTHR35007">
    <property type="entry name" value="INTEGRAL MEMBRANE PROTEIN-RELATED"/>
    <property type="match status" value="1"/>
</dbReference>
<feature type="transmembrane region" description="Helical" evidence="6">
    <location>
        <begin position="135"/>
        <end position="159"/>
    </location>
</feature>
<evidence type="ECO:0000256" key="3">
    <source>
        <dbReference type="ARBA" id="ARBA00022692"/>
    </source>
</evidence>
<dbReference type="EMBL" id="QXJK01000002">
    <property type="protein sequence ID" value="RIX36359.1"/>
    <property type="molecule type" value="Genomic_DNA"/>
</dbReference>
<dbReference type="Pfam" id="PF00482">
    <property type="entry name" value="T2SSF"/>
    <property type="match status" value="1"/>
</dbReference>
<evidence type="ECO:0000256" key="4">
    <source>
        <dbReference type="ARBA" id="ARBA00022989"/>
    </source>
</evidence>
<evidence type="ECO:0000313" key="8">
    <source>
        <dbReference type="EMBL" id="RIX36359.1"/>
    </source>
</evidence>
<keyword evidence="5 6" id="KW-0472">Membrane</keyword>
<dbReference type="AlphaFoldDB" id="A0A418Q9F6"/>
<name>A0A418Q9F6_9CORY</name>
<evidence type="ECO:0000259" key="7">
    <source>
        <dbReference type="Pfam" id="PF00482"/>
    </source>
</evidence>
<keyword evidence="2" id="KW-1003">Cell membrane</keyword>
<dbReference type="STRING" id="1451189.CFAL_11025"/>
<evidence type="ECO:0000256" key="6">
    <source>
        <dbReference type="SAM" id="Phobius"/>
    </source>
</evidence>
<evidence type="ECO:0000256" key="1">
    <source>
        <dbReference type="ARBA" id="ARBA00004651"/>
    </source>
</evidence>
<comment type="caution">
    <text evidence="8">The sequence shown here is derived from an EMBL/GenBank/DDBJ whole genome shotgun (WGS) entry which is preliminary data.</text>
</comment>
<protein>
    <recommendedName>
        <fullName evidence="7">Type II secretion system protein GspF domain-containing protein</fullName>
    </recommendedName>
</protein>
<comment type="subcellular location">
    <subcellularLocation>
        <location evidence="1">Cell membrane</location>
        <topology evidence="1">Multi-pass membrane protein</topology>
    </subcellularLocation>
</comment>
<keyword evidence="3 6" id="KW-0812">Transmembrane</keyword>
<evidence type="ECO:0000313" key="9">
    <source>
        <dbReference type="Proteomes" id="UP000285278"/>
    </source>
</evidence>
<organism evidence="8 9">
    <name type="scientific">Corynebacterium falsenii</name>
    <dbReference type="NCBI Taxonomy" id="108486"/>
    <lineage>
        <taxon>Bacteria</taxon>
        <taxon>Bacillati</taxon>
        <taxon>Actinomycetota</taxon>
        <taxon>Actinomycetes</taxon>
        <taxon>Mycobacteriales</taxon>
        <taxon>Corynebacteriaceae</taxon>
        <taxon>Corynebacterium</taxon>
    </lineage>
</organism>
<keyword evidence="9" id="KW-1185">Reference proteome</keyword>
<keyword evidence="4 6" id="KW-1133">Transmembrane helix</keyword>
<accession>A0A418Q9F6</accession>
<gene>
    <name evidence="8" type="ORF">D3M95_03325</name>
</gene>
<sequence length="309" mass="31314">MDFISRELAAGSLPLAALARAADVAGDAQVGTALRTRSAAVRMGADVVGDAGSERPSVPELGHLFRLWSISHTHGVGLSGLTRSYVVDLDAQLAHISRSQSAMAGARLTVVVLLALPCGAVALGQTMGFGTLRFLTANGLGLMLSTAGVVLICAGALWAERLTITVLGGVGGRAGPGHGPLTAARNLDVVAAALTSGMPLVLAWATGVGDNKETALLRLGADSAAWDAVSSDPFYGPVARQAAHHARSGAALAEGMRDQAERLRRLAADQSTAGAERVLIALAAPLTLCFLPAFVLVGLVPLAIGLAGL</sequence>
<dbReference type="Proteomes" id="UP000285278">
    <property type="component" value="Unassembled WGS sequence"/>
</dbReference>
<reference evidence="8 9" key="1">
    <citation type="submission" date="2018-09" db="EMBL/GenBank/DDBJ databases">
        <title>Optimization and identification of Corynebacterium falsenii FN1-14 from fish paste.</title>
        <authorList>
            <person name="Daroonpunt R."/>
            <person name="Tanasupawat S."/>
        </authorList>
    </citation>
    <scope>NUCLEOTIDE SEQUENCE [LARGE SCALE GENOMIC DNA]</scope>
    <source>
        <strain evidence="8 9">FN1-14</strain>
    </source>
</reference>
<dbReference type="OrthoDB" id="3267562at2"/>
<dbReference type="PANTHER" id="PTHR35007:SF4">
    <property type="entry name" value="CONSERVED TRANSMEMBRANE PROTEIN-RELATED"/>
    <property type="match status" value="1"/>
</dbReference>